<organism evidence="1 2">
    <name type="scientific">Durusdinium trenchii</name>
    <dbReference type="NCBI Taxonomy" id="1381693"/>
    <lineage>
        <taxon>Eukaryota</taxon>
        <taxon>Sar</taxon>
        <taxon>Alveolata</taxon>
        <taxon>Dinophyceae</taxon>
        <taxon>Suessiales</taxon>
        <taxon>Symbiodiniaceae</taxon>
        <taxon>Durusdinium</taxon>
    </lineage>
</organism>
<name>A0ABP0I3U5_9DINO</name>
<dbReference type="Proteomes" id="UP001642484">
    <property type="component" value="Unassembled WGS sequence"/>
</dbReference>
<keyword evidence="2" id="KW-1185">Reference proteome</keyword>
<dbReference type="EMBL" id="CAXAMN010002002">
    <property type="protein sequence ID" value="CAK8997244.1"/>
    <property type="molecule type" value="Genomic_DNA"/>
</dbReference>
<reference evidence="1 2" key="1">
    <citation type="submission" date="2024-02" db="EMBL/GenBank/DDBJ databases">
        <authorList>
            <person name="Chen Y."/>
            <person name="Shah S."/>
            <person name="Dougan E. K."/>
            <person name="Thang M."/>
            <person name="Chan C."/>
        </authorList>
    </citation>
    <scope>NUCLEOTIDE SEQUENCE [LARGE SCALE GENOMIC DNA]</scope>
</reference>
<accession>A0ABP0I3U5</accession>
<comment type="caution">
    <text evidence="1">The sequence shown here is derived from an EMBL/GenBank/DDBJ whole genome shotgun (WGS) entry which is preliminary data.</text>
</comment>
<evidence type="ECO:0000313" key="2">
    <source>
        <dbReference type="Proteomes" id="UP001642484"/>
    </source>
</evidence>
<gene>
    <name evidence="1" type="ORF">CCMP2556_LOCUS4768</name>
</gene>
<sequence>MRQVWIQAGYEAEYGTHAKFGSSLEQNPTLLHAFLECRAELIRNKLADPSCKFRLESRLSQVMESINTTQVKAQGLEAPETFFVDENAFEKHFGRKITDEELVTEEFNGVKMRGANVLTGRAGWFKRIDQDKNEVNRVANLTDDINLDASGQAFDNIHAAAKKEVFTKHVASVEYCMFPPIVHSKGKSEEAGA</sequence>
<proteinExistence type="predicted"/>
<protein>
    <submittedName>
        <fullName evidence="1">Uncharacterized protein</fullName>
    </submittedName>
</protein>
<evidence type="ECO:0000313" key="1">
    <source>
        <dbReference type="EMBL" id="CAK8997244.1"/>
    </source>
</evidence>